<comment type="caution">
    <text evidence="1">The sequence shown here is derived from an EMBL/GenBank/DDBJ whole genome shotgun (WGS) entry which is preliminary data.</text>
</comment>
<dbReference type="InterPro" id="IPR033469">
    <property type="entry name" value="CYTH-like_dom_sf"/>
</dbReference>
<dbReference type="OrthoDB" id="5764514at2"/>
<organism evidence="1 2">
    <name type="scientific">Mumia zhuanghuii</name>
    <dbReference type="NCBI Taxonomy" id="2585211"/>
    <lineage>
        <taxon>Bacteria</taxon>
        <taxon>Bacillati</taxon>
        <taxon>Actinomycetota</taxon>
        <taxon>Actinomycetes</taxon>
        <taxon>Propionibacteriales</taxon>
        <taxon>Nocardioidaceae</taxon>
        <taxon>Mumia</taxon>
    </lineage>
</organism>
<dbReference type="EMBL" id="VDFQ02000001">
    <property type="protein sequence ID" value="KAA1425023.1"/>
    <property type="molecule type" value="Genomic_DNA"/>
</dbReference>
<name>A0A5Q6S3R0_9ACTN</name>
<reference evidence="1 2" key="1">
    <citation type="submission" date="2019-09" db="EMBL/GenBank/DDBJ databases">
        <title>Mumia zhuanghuii sp. nov. isolated from the intestinal contents of plateau pika (Ochotona curzoniae) in the Qinghai-Tibet plateau of China.</title>
        <authorList>
            <person name="Tian Z."/>
        </authorList>
    </citation>
    <scope>NUCLEOTIDE SEQUENCE [LARGE SCALE GENOMIC DNA]</scope>
    <source>
        <strain evidence="2">350</strain>
    </source>
</reference>
<dbReference type="RefSeq" id="WP_149768197.1">
    <property type="nucleotide sequence ID" value="NZ_VDFQ02000001.1"/>
</dbReference>
<dbReference type="AlphaFoldDB" id="A0A5Q6S3R0"/>
<evidence type="ECO:0000313" key="2">
    <source>
        <dbReference type="Proteomes" id="UP000307768"/>
    </source>
</evidence>
<sequence length="265" mass="28487">MTSDEASRLSSEQLAQALRLVRGADSVELKVSVPDVDRRSAIAALEMDPLEAQMRQVVFFDTPDLTLNQHGVVVRARRIQRKSGDSVIKLRPLDPERIPDATRNVPGFSVEVDAMPGGFVCSGSLKAAAGDSIIKDVVAGRSPVRKLFSKDQRALYAAHAPAGVKLDELAVLGPIAVHKLKFAPADYGRRLVAELWTYPDGSRILELSTKCSIDEAFQVAAETRAYLSGRGINMLAEQQTKTQTALRFFAEELAASGPGSGAAAS</sequence>
<dbReference type="Gene3D" id="2.40.320.10">
    <property type="entry name" value="Hypothetical Protein Pfu-838710-001"/>
    <property type="match status" value="1"/>
</dbReference>
<protein>
    <submittedName>
        <fullName evidence="1">Adenylate cyclase</fullName>
    </submittedName>
</protein>
<proteinExistence type="predicted"/>
<dbReference type="Proteomes" id="UP000307768">
    <property type="component" value="Unassembled WGS sequence"/>
</dbReference>
<evidence type="ECO:0000313" key="1">
    <source>
        <dbReference type="EMBL" id="KAA1425023.1"/>
    </source>
</evidence>
<dbReference type="SUPFAM" id="SSF55154">
    <property type="entry name" value="CYTH-like phosphatases"/>
    <property type="match status" value="1"/>
</dbReference>
<gene>
    <name evidence="1" type="ORF">FE697_003780</name>
</gene>
<accession>A0A5Q6S3R0</accession>